<keyword evidence="1" id="KW-0195">Cyclin</keyword>
<name>A0A814D2T1_9BILA</name>
<dbReference type="SUPFAM" id="SSF47954">
    <property type="entry name" value="Cyclin-like"/>
    <property type="match status" value="2"/>
</dbReference>
<dbReference type="Pfam" id="PF00134">
    <property type="entry name" value="Cyclin_N"/>
    <property type="match status" value="1"/>
</dbReference>
<dbReference type="Proteomes" id="UP000663829">
    <property type="component" value="Unassembled WGS sequence"/>
</dbReference>
<sequence length="241" mass="27501">MICEQDSISNDVFPLTMNLFDRYCSSLTHNESSVIKSIELIALSCYQIAKKIRYTLISSKQNHKISLILNDYTDDEIFDAEQTICDKLGWDLASIIPHDYVDPILEKLPFTEMQRMKLKQHVEILLCLCTCEYECSMILPSLIACGCITSAVHGLYSQLDLIHDDHLLSRIIKSTKNDIDNSQMIVEQIVQIRLQDLHIPPTPTVETHGDKSPSSRRCLVSIENNQNSPKTPKRTSFCIVR</sequence>
<protein>
    <recommendedName>
        <fullName evidence="9">Cyclin D2</fullName>
    </recommendedName>
</protein>
<proteinExistence type="predicted"/>
<comment type="caution">
    <text evidence="5">The sequence shown here is derived from an EMBL/GenBank/DDBJ whole genome shotgun (WGS) entry which is preliminary data.</text>
</comment>
<dbReference type="InterPro" id="IPR036915">
    <property type="entry name" value="Cyclin-like_sf"/>
</dbReference>
<evidence type="ECO:0000259" key="3">
    <source>
        <dbReference type="Pfam" id="PF02984"/>
    </source>
</evidence>
<dbReference type="PANTHER" id="PTHR10177">
    <property type="entry name" value="CYCLINS"/>
    <property type="match status" value="1"/>
</dbReference>
<feature type="domain" description="Cyclin C-terminal" evidence="3">
    <location>
        <begin position="113"/>
        <end position="186"/>
    </location>
</feature>
<evidence type="ECO:0000313" key="4">
    <source>
        <dbReference type="EMBL" id="CAF0771923.1"/>
    </source>
</evidence>
<keyword evidence="8" id="KW-1185">Reference proteome</keyword>
<dbReference type="Proteomes" id="UP000681722">
    <property type="component" value="Unassembled WGS sequence"/>
</dbReference>
<dbReference type="CDD" id="cd20516">
    <property type="entry name" value="CYCLIN_CCND_rpt2"/>
    <property type="match status" value="1"/>
</dbReference>
<dbReference type="Proteomes" id="UP000682733">
    <property type="component" value="Unassembled WGS sequence"/>
</dbReference>
<reference evidence="5" key="1">
    <citation type="submission" date="2021-02" db="EMBL/GenBank/DDBJ databases">
        <authorList>
            <person name="Nowell W R."/>
        </authorList>
    </citation>
    <scope>NUCLEOTIDE SEQUENCE</scope>
</reference>
<evidence type="ECO:0000313" key="6">
    <source>
        <dbReference type="EMBL" id="CAF3552788.1"/>
    </source>
</evidence>
<dbReference type="InterPro" id="IPR039361">
    <property type="entry name" value="Cyclin"/>
</dbReference>
<dbReference type="EMBL" id="CAJOBC010002253">
    <property type="protein sequence ID" value="CAF3723711.1"/>
    <property type="molecule type" value="Genomic_DNA"/>
</dbReference>
<evidence type="ECO:0008006" key="9">
    <source>
        <dbReference type="Google" id="ProtNLM"/>
    </source>
</evidence>
<dbReference type="Pfam" id="PF02984">
    <property type="entry name" value="Cyclin_C"/>
    <property type="match status" value="1"/>
</dbReference>
<evidence type="ECO:0000259" key="2">
    <source>
        <dbReference type="Pfam" id="PF00134"/>
    </source>
</evidence>
<dbReference type="Proteomes" id="UP000677228">
    <property type="component" value="Unassembled WGS sequence"/>
</dbReference>
<dbReference type="InterPro" id="IPR006671">
    <property type="entry name" value="Cyclin_N"/>
</dbReference>
<dbReference type="EMBL" id="CAJNOK010000733">
    <property type="protein sequence ID" value="CAF0771923.1"/>
    <property type="molecule type" value="Genomic_DNA"/>
</dbReference>
<dbReference type="AlphaFoldDB" id="A0A814D2T1"/>
<dbReference type="OrthoDB" id="306099at2759"/>
<dbReference type="Gene3D" id="1.10.472.10">
    <property type="entry name" value="Cyclin-like"/>
    <property type="match status" value="2"/>
</dbReference>
<evidence type="ECO:0000313" key="8">
    <source>
        <dbReference type="Proteomes" id="UP000663829"/>
    </source>
</evidence>
<gene>
    <name evidence="5" type="ORF">GPM918_LOCUS11064</name>
    <name evidence="4" type="ORF">OVA965_LOCUS3130</name>
    <name evidence="7" type="ORF">SRO942_LOCUS11065</name>
    <name evidence="6" type="ORF">TMI583_LOCUS3129</name>
</gene>
<dbReference type="EMBL" id="CAJNOQ010002253">
    <property type="protein sequence ID" value="CAF0947671.1"/>
    <property type="molecule type" value="Genomic_DNA"/>
</dbReference>
<dbReference type="EMBL" id="CAJOBA010000733">
    <property type="protein sequence ID" value="CAF3552788.1"/>
    <property type="molecule type" value="Genomic_DNA"/>
</dbReference>
<evidence type="ECO:0000313" key="7">
    <source>
        <dbReference type="EMBL" id="CAF3723711.1"/>
    </source>
</evidence>
<organism evidence="5 8">
    <name type="scientific">Didymodactylos carnosus</name>
    <dbReference type="NCBI Taxonomy" id="1234261"/>
    <lineage>
        <taxon>Eukaryota</taxon>
        <taxon>Metazoa</taxon>
        <taxon>Spiralia</taxon>
        <taxon>Gnathifera</taxon>
        <taxon>Rotifera</taxon>
        <taxon>Eurotatoria</taxon>
        <taxon>Bdelloidea</taxon>
        <taxon>Philodinida</taxon>
        <taxon>Philodinidae</taxon>
        <taxon>Didymodactylos</taxon>
    </lineage>
</organism>
<evidence type="ECO:0000256" key="1">
    <source>
        <dbReference type="ARBA" id="ARBA00023127"/>
    </source>
</evidence>
<feature type="domain" description="Cyclin N-terminal" evidence="2">
    <location>
        <begin position="2"/>
        <end position="92"/>
    </location>
</feature>
<dbReference type="InterPro" id="IPR004367">
    <property type="entry name" value="Cyclin_C-dom"/>
</dbReference>
<evidence type="ECO:0000313" key="5">
    <source>
        <dbReference type="EMBL" id="CAF0947671.1"/>
    </source>
</evidence>
<accession>A0A814D2T1</accession>